<feature type="domain" description="Methyl-accepting transducer" evidence="4">
    <location>
        <begin position="210"/>
        <end position="460"/>
    </location>
</feature>
<proteinExistence type="predicted"/>
<comment type="caution">
    <text evidence="5">The sequence shown here is derived from an EMBL/GenBank/DDBJ whole genome shotgun (WGS) entry which is preliminary data.</text>
</comment>
<dbReference type="InterPro" id="IPR004089">
    <property type="entry name" value="MCPsignal_dom"/>
</dbReference>
<protein>
    <submittedName>
        <fullName evidence="5">Methyl-accepting chemotaxis protein</fullName>
    </submittedName>
</protein>
<dbReference type="AlphaFoldDB" id="A0A9J6R8L2"/>
<dbReference type="SMART" id="SM00283">
    <property type="entry name" value="MA"/>
    <property type="match status" value="1"/>
</dbReference>
<dbReference type="Pfam" id="PF00015">
    <property type="entry name" value="MCPsignal"/>
    <property type="match status" value="1"/>
</dbReference>
<evidence type="ECO:0000256" key="3">
    <source>
        <dbReference type="SAM" id="Phobius"/>
    </source>
</evidence>
<keyword evidence="3" id="KW-0812">Transmembrane</keyword>
<gene>
    <name evidence="5" type="ORF">OWO01_00310</name>
</gene>
<feature type="transmembrane region" description="Helical" evidence="3">
    <location>
        <begin position="143"/>
        <end position="164"/>
    </location>
</feature>
<keyword evidence="1 2" id="KW-0807">Transducer</keyword>
<feature type="transmembrane region" description="Helical" evidence="3">
    <location>
        <begin position="41"/>
        <end position="60"/>
    </location>
</feature>
<evidence type="ECO:0000256" key="2">
    <source>
        <dbReference type="PROSITE-ProRule" id="PRU00284"/>
    </source>
</evidence>
<dbReference type="EMBL" id="JAPRAT010000001">
    <property type="protein sequence ID" value="MCZ0701651.1"/>
    <property type="molecule type" value="Genomic_DNA"/>
</dbReference>
<accession>A0A9J6R8L2</accession>
<dbReference type="Gene3D" id="1.10.287.950">
    <property type="entry name" value="Methyl-accepting chemotaxis protein"/>
    <property type="match status" value="1"/>
</dbReference>
<evidence type="ECO:0000256" key="1">
    <source>
        <dbReference type="ARBA" id="ARBA00023224"/>
    </source>
</evidence>
<feature type="transmembrane region" description="Helical" evidence="3">
    <location>
        <begin position="18"/>
        <end position="35"/>
    </location>
</feature>
<name>A0A9J6R8L2_9BACI</name>
<keyword evidence="6" id="KW-1185">Reference proteome</keyword>
<feature type="transmembrane region" description="Helical" evidence="3">
    <location>
        <begin position="114"/>
        <end position="131"/>
    </location>
</feature>
<sequence length="491" mass="54530">MSAIEQLKREDLSKKNTLMFFIMIITLSIGAMESLVGNNTLIQIVYLAELFLVVASYNVFKKLFKKPTWIPYLLITIFYGTTLLLGIINGGSINSIFIVLLLTVFSGIQMKRKIFLYGYIFGLITIINNALRAPADQIIVRELLSYISLIYLLFGIIFFVLIHISTKQNKQLEEILTEQQQLTEQKEKQKTLIETSVSSIIDKISKVNDQLQSNVIAQNEMTTAINEISAGSQTQAEQISEIATNTNQTKRSIDHIHSTSETLYKEAIQASELTENGKNKMNTLNENNQAVEQVIQQLNNSFAVLTTKITETNEFAGTIKDITEQTNLLALNASIEAARAGEAGKGFAVVAEEIRKLADNTQQTTEKISGNLAELNTSNQAAIDQMNTSKEKIAYGVTSAKEVMEYFTSIATTIEQLHSELKSFSNLSEKVQGQSIEVEESTNDLAAIIEQASASLEEMNATVNDLTDSNQQLAGIMEETVVEAQRLQSDF</sequence>
<dbReference type="RefSeq" id="WP_268778419.1">
    <property type="nucleotide sequence ID" value="NZ_JAPRAT010000001.1"/>
</dbReference>
<dbReference type="PROSITE" id="PS50111">
    <property type="entry name" value="CHEMOTAXIS_TRANSDUC_2"/>
    <property type="match status" value="1"/>
</dbReference>
<dbReference type="GO" id="GO:0016020">
    <property type="term" value="C:membrane"/>
    <property type="evidence" value="ECO:0007669"/>
    <property type="project" value="InterPro"/>
</dbReference>
<dbReference type="PANTHER" id="PTHR32089">
    <property type="entry name" value="METHYL-ACCEPTING CHEMOTAXIS PROTEIN MCPB"/>
    <property type="match status" value="1"/>
</dbReference>
<dbReference type="SUPFAM" id="SSF58104">
    <property type="entry name" value="Methyl-accepting chemotaxis protein (MCP) signaling domain"/>
    <property type="match status" value="1"/>
</dbReference>
<feature type="transmembrane region" description="Helical" evidence="3">
    <location>
        <begin position="72"/>
        <end position="102"/>
    </location>
</feature>
<keyword evidence="3" id="KW-0472">Membrane</keyword>
<dbReference type="GO" id="GO:0007165">
    <property type="term" value="P:signal transduction"/>
    <property type="evidence" value="ECO:0007669"/>
    <property type="project" value="UniProtKB-KW"/>
</dbReference>
<dbReference type="Proteomes" id="UP001084197">
    <property type="component" value="Unassembled WGS sequence"/>
</dbReference>
<evidence type="ECO:0000313" key="6">
    <source>
        <dbReference type="Proteomes" id="UP001084197"/>
    </source>
</evidence>
<keyword evidence="3" id="KW-1133">Transmembrane helix</keyword>
<evidence type="ECO:0000313" key="5">
    <source>
        <dbReference type="EMBL" id="MCZ0701651.1"/>
    </source>
</evidence>
<dbReference type="PANTHER" id="PTHR32089:SF112">
    <property type="entry name" value="LYSOZYME-LIKE PROTEIN-RELATED"/>
    <property type="match status" value="1"/>
</dbReference>
<reference evidence="5" key="1">
    <citation type="submission" date="2022-11" db="EMBL/GenBank/DDBJ databases">
        <title>WGS of Natronobacillus azotifigens 24KS-1, an anaerobic diazotrophic haloalkaliphile from soda-rich habitats.</title>
        <authorList>
            <person name="Sorokin D.Y."/>
            <person name="Merkel A.Y."/>
        </authorList>
    </citation>
    <scope>NUCLEOTIDE SEQUENCE</scope>
    <source>
        <strain evidence="5">24KS-1</strain>
    </source>
</reference>
<evidence type="ECO:0000259" key="4">
    <source>
        <dbReference type="PROSITE" id="PS50111"/>
    </source>
</evidence>
<organism evidence="5 6">
    <name type="scientific">Natronobacillus azotifigens</name>
    <dbReference type="NCBI Taxonomy" id="472978"/>
    <lineage>
        <taxon>Bacteria</taxon>
        <taxon>Bacillati</taxon>
        <taxon>Bacillota</taxon>
        <taxon>Bacilli</taxon>
        <taxon>Bacillales</taxon>
        <taxon>Bacillaceae</taxon>
        <taxon>Natronobacillus</taxon>
    </lineage>
</organism>